<reference evidence="2" key="1">
    <citation type="submission" date="2022-06" db="EMBL/GenBank/DDBJ databases">
        <authorList>
            <person name="Berger JAMES D."/>
            <person name="Berger JAMES D."/>
        </authorList>
    </citation>
    <scope>NUCLEOTIDE SEQUENCE [LARGE SCALE GENOMIC DNA]</scope>
</reference>
<feature type="transmembrane region" description="Helical" evidence="1">
    <location>
        <begin position="64"/>
        <end position="86"/>
    </location>
</feature>
<evidence type="ECO:0000313" key="3">
    <source>
        <dbReference type="WBParaSite" id="TREG1_4530.1"/>
    </source>
</evidence>
<dbReference type="WBParaSite" id="TREG1_4530.1">
    <property type="protein sequence ID" value="TREG1_4530.1"/>
    <property type="gene ID" value="TREG1_4530"/>
</dbReference>
<keyword evidence="1" id="KW-0472">Membrane</keyword>
<sequence length="233" mass="27170">MSSLNQKQYIFYVELVIISFTGLGGLLSLISVCVRRCWISDKFIEAVHMHTNYQNLTRCETSCLLAIIGTICSEISALFGVMRMYLRNVKKIKRCKTAQFIYLIAGFISLLSSVAVWADFLRHLPHEIGASYHLKKFTLRHRNQLLEEKKKALSRDQLKNPLTRLTMSNRSIPLYRNYENMQIPAQHIHLSVNYLFGWAYWFCVVAVVFLFLSNLIYLMRKDCEEQKQSTEVV</sequence>
<proteinExistence type="predicted"/>
<feature type="transmembrane region" description="Helical" evidence="1">
    <location>
        <begin position="198"/>
        <end position="219"/>
    </location>
</feature>
<evidence type="ECO:0000313" key="2">
    <source>
        <dbReference type="Proteomes" id="UP000050795"/>
    </source>
</evidence>
<evidence type="ECO:0000256" key="1">
    <source>
        <dbReference type="SAM" id="Phobius"/>
    </source>
</evidence>
<keyword evidence="1" id="KW-0812">Transmembrane</keyword>
<protein>
    <submittedName>
        <fullName evidence="3">G_PROTEIN_RECEP_F1_2 domain-containing protein</fullName>
    </submittedName>
</protein>
<keyword evidence="2" id="KW-1185">Reference proteome</keyword>
<accession>A0AA85JPP8</accession>
<organism evidence="2 3">
    <name type="scientific">Trichobilharzia regenti</name>
    <name type="common">Nasal bird schistosome</name>
    <dbReference type="NCBI Taxonomy" id="157069"/>
    <lineage>
        <taxon>Eukaryota</taxon>
        <taxon>Metazoa</taxon>
        <taxon>Spiralia</taxon>
        <taxon>Lophotrochozoa</taxon>
        <taxon>Platyhelminthes</taxon>
        <taxon>Trematoda</taxon>
        <taxon>Digenea</taxon>
        <taxon>Strigeidida</taxon>
        <taxon>Schistosomatoidea</taxon>
        <taxon>Schistosomatidae</taxon>
        <taxon>Trichobilharzia</taxon>
    </lineage>
</organism>
<dbReference type="AlphaFoldDB" id="A0AA85JPP8"/>
<name>A0AA85JPP8_TRIRE</name>
<keyword evidence="1" id="KW-1133">Transmembrane helix</keyword>
<dbReference type="Proteomes" id="UP000050795">
    <property type="component" value="Unassembled WGS sequence"/>
</dbReference>
<feature type="transmembrane region" description="Helical" evidence="1">
    <location>
        <begin position="98"/>
        <end position="118"/>
    </location>
</feature>
<reference evidence="3" key="2">
    <citation type="submission" date="2023-11" db="UniProtKB">
        <authorList>
            <consortium name="WormBaseParasite"/>
        </authorList>
    </citation>
    <scope>IDENTIFICATION</scope>
</reference>
<feature type="transmembrane region" description="Helical" evidence="1">
    <location>
        <begin position="9"/>
        <end position="30"/>
    </location>
</feature>